<evidence type="ECO:0000313" key="1">
    <source>
        <dbReference type="EMBL" id="QQZ51176.1"/>
    </source>
</evidence>
<accession>A0A974P4P9</accession>
<proteinExistence type="predicted"/>
<name>A0A974P4P9_9CAUL</name>
<dbReference type="AlphaFoldDB" id="A0A974P4P9"/>
<dbReference type="EMBL" id="CP068570">
    <property type="protein sequence ID" value="QQZ51176.1"/>
    <property type="molecule type" value="Genomic_DNA"/>
</dbReference>
<reference evidence="1" key="1">
    <citation type="submission" date="2021-01" db="EMBL/GenBank/DDBJ databases">
        <title>Genome sequence of Phenylobacterium sp. 20VBR1 isolated from a valley glaceir, Ny-Alesund, Svalbard.</title>
        <authorList>
            <person name="Thomas F.A."/>
            <person name="Krishnan K.P."/>
            <person name="Sinha R.K."/>
        </authorList>
    </citation>
    <scope>NUCLEOTIDE SEQUENCE</scope>
    <source>
        <strain evidence="1">20VBR1</strain>
    </source>
</reference>
<gene>
    <name evidence="1" type="ORF">JKL49_08645</name>
</gene>
<sequence>MESRSHRVWAGLTVVTGLATVAITVAFQRLPEVATAGRAGRRARWWTSSWPAPWPTC</sequence>
<organism evidence="1">
    <name type="scientific">Phenylobacterium glaciei</name>
    <dbReference type="NCBI Taxonomy" id="2803784"/>
    <lineage>
        <taxon>Bacteria</taxon>
        <taxon>Pseudomonadati</taxon>
        <taxon>Pseudomonadota</taxon>
        <taxon>Alphaproteobacteria</taxon>
        <taxon>Caulobacterales</taxon>
        <taxon>Caulobacteraceae</taxon>
        <taxon>Phenylobacterium</taxon>
    </lineage>
</organism>
<protein>
    <submittedName>
        <fullName evidence="1">Uncharacterized protein</fullName>
    </submittedName>
</protein>